<dbReference type="PROSITE" id="PS51471">
    <property type="entry name" value="FE2OG_OXY"/>
    <property type="match status" value="1"/>
</dbReference>
<dbReference type="SUPFAM" id="SSF51197">
    <property type="entry name" value="Clavaminate synthase-like"/>
    <property type="match status" value="1"/>
</dbReference>
<comment type="caution">
    <text evidence="6">The sequence shown here is derived from an EMBL/GenBank/DDBJ whole genome shotgun (WGS) entry which is preliminary data.</text>
</comment>
<dbReference type="Proteomes" id="UP001174677">
    <property type="component" value="Chromosome 4"/>
</dbReference>
<sequence length="349" mass="39716">MSEMNLESYPPVFRQQSESPHVQAQAQAQAQSSDLDDIAKESIQEYDPIPLIDLQCLNLDELGEACKHWGLFRLVNHGIPLTLLRQLQDHSKKIFSLSFESKEALVISSPMSYFWGTPALTPSGDSLSRGPQNINWVEGFNVPLGQLSQFQAEDPTIDSFRLLLEEYGRHLARIASTIFQAMVNTLNLNPEQSKSYLSESTGFIRVYRYPQCFVANETWGMEAHTDSSVLSILNQEQVGGFEHFKDDKWFQIEPIPDTLILNLGDMLQAISNDEYKSVKHRVKPNKYGERYSICYFVFPAEGSVIQSSKYKPFTYSDFQAQVQQDIKTIGFKVGLERFRFKQNESGPAS</sequence>
<dbReference type="InterPro" id="IPR050231">
    <property type="entry name" value="Iron_ascorbate_oxido_reductase"/>
</dbReference>
<evidence type="ECO:0000313" key="7">
    <source>
        <dbReference type="Proteomes" id="UP001174677"/>
    </source>
</evidence>
<gene>
    <name evidence="6" type="ORF">P3X46_006401</name>
</gene>
<dbReference type="EMBL" id="JARPOI010000004">
    <property type="protein sequence ID" value="KAJ9182400.1"/>
    <property type="molecule type" value="Genomic_DNA"/>
</dbReference>
<evidence type="ECO:0000259" key="5">
    <source>
        <dbReference type="PROSITE" id="PS51471"/>
    </source>
</evidence>
<feature type="region of interest" description="Disordered" evidence="4">
    <location>
        <begin position="1"/>
        <end position="34"/>
    </location>
</feature>
<evidence type="ECO:0000313" key="6">
    <source>
        <dbReference type="EMBL" id="KAJ9182400.1"/>
    </source>
</evidence>
<dbReference type="Pfam" id="PF14226">
    <property type="entry name" value="DIOX_N"/>
    <property type="match status" value="1"/>
</dbReference>
<name>A0ABQ9MRW8_HEVBR</name>
<keyword evidence="3" id="KW-0560">Oxidoreductase</keyword>
<keyword evidence="7" id="KW-1185">Reference proteome</keyword>
<dbReference type="InterPro" id="IPR026992">
    <property type="entry name" value="DIOX_N"/>
</dbReference>
<organism evidence="6 7">
    <name type="scientific">Hevea brasiliensis</name>
    <name type="common">Para rubber tree</name>
    <name type="synonym">Siphonia brasiliensis</name>
    <dbReference type="NCBI Taxonomy" id="3981"/>
    <lineage>
        <taxon>Eukaryota</taxon>
        <taxon>Viridiplantae</taxon>
        <taxon>Streptophyta</taxon>
        <taxon>Embryophyta</taxon>
        <taxon>Tracheophyta</taxon>
        <taxon>Spermatophyta</taxon>
        <taxon>Magnoliopsida</taxon>
        <taxon>eudicotyledons</taxon>
        <taxon>Gunneridae</taxon>
        <taxon>Pentapetalae</taxon>
        <taxon>rosids</taxon>
        <taxon>fabids</taxon>
        <taxon>Malpighiales</taxon>
        <taxon>Euphorbiaceae</taxon>
        <taxon>Crotonoideae</taxon>
        <taxon>Micrandreae</taxon>
        <taxon>Hevea</taxon>
    </lineage>
</organism>
<dbReference type="PANTHER" id="PTHR47990">
    <property type="entry name" value="2-OXOGLUTARATE (2OG) AND FE(II)-DEPENDENT OXYGENASE SUPERFAMILY PROTEIN-RELATED"/>
    <property type="match status" value="1"/>
</dbReference>
<accession>A0ABQ9MRW8</accession>
<comment type="similarity">
    <text evidence="3">Belongs to the iron/ascorbate-dependent oxidoreductase family.</text>
</comment>
<feature type="domain" description="Fe2OG dioxygenase" evidence="5">
    <location>
        <begin position="197"/>
        <end position="299"/>
    </location>
</feature>
<dbReference type="InterPro" id="IPR027443">
    <property type="entry name" value="IPNS-like_sf"/>
</dbReference>
<reference evidence="6" key="1">
    <citation type="journal article" date="2023" name="Plant Biotechnol. J.">
        <title>Chromosome-level wild Hevea brasiliensis genome provides new tools for genomic-assisted breeding and valuable loci to elevate rubber yield.</title>
        <authorList>
            <person name="Cheng H."/>
            <person name="Song X."/>
            <person name="Hu Y."/>
            <person name="Wu T."/>
            <person name="Yang Q."/>
            <person name="An Z."/>
            <person name="Feng S."/>
            <person name="Deng Z."/>
            <person name="Wu W."/>
            <person name="Zeng X."/>
            <person name="Tu M."/>
            <person name="Wang X."/>
            <person name="Huang H."/>
        </authorList>
    </citation>
    <scope>NUCLEOTIDE SEQUENCE</scope>
    <source>
        <strain evidence="6">MT/VB/25A 57/8</strain>
    </source>
</reference>
<keyword evidence="1 3" id="KW-0479">Metal-binding</keyword>
<keyword evidence="2 3" id="KW-0408">Iron</keyword>
<evidence type="ECO:0000256" key="2">
    <source>
        <dbReference type="ARBA" id="ARBA00023004"/>
    </source>
</evidence>
<dbReference type="Gene3D" id="2.60.120.330">
    <property type="entry name" value="B-lactam Antibiotic, Isopenicillin N Synthase, Chain"/>
    <property type="match status" value="1"/>
</dbReference>
<evidence type="ECO:0000256" key="3">
    <source>
        <dbReference type="RuleBase" id="RU003682"/>
    </source>
</evidence>
<dbReference type="Pfam" id="PF03171">
    <property type="entry name" value="2OG-FeII_Oxy"/>
    <property type="match status" value="1"/>
</dbReference>
<proteinExistence type="inferred from homology"/>
<dbReference type="InterPro" id="IPR044861">
    <property type="entry name" value="IPNS-like_FE2OG_OXY"/>
</dbReference>
<evidence type="ECO:0000256" key="4">
    <source>
        <dbReference type="SAM" id="MobiDB-lite"/>
    </source>
</evidence>
<evidence type="ECO:0000256" key="1">
    <source>
        <dbReference type="ARBA" id="ARBA00022723"/>
    </source>
</evidence>
<dbReference type="InterPro" id="IPR005123">
    <property type="entry name" value="Oxoglu/Fe-dep_dioxygenase_dom"/>
</dbReference>
<protein>
    <recommendedName>
        <fullName evidence="5">Fe2OG dioxygenase domain-containing protein</fullName>
    </recommendedName>
</protein>